<keyword evidence="1" id="KW-0812">Transmembrane</keyword>
<feature type="transmembrane region" description="Helical" evidence="1">
    <location>
        <begin position="55"/>
        <end position="75"/>
    </location>
</feature>
<keyword evidence="1" id="KW-1133">Transmembrane helix</keyword>
<evidence type="ECO:0008006" key="4">
    <source>
        <dbReference type="Google" id="ProtNLM"/>
    </source>
</evidence>
<evidence type="ECO:0000313" key="2">
    <source>
        <dbReference type="EMBL" id="OLF12281.1"/>
    </source>
</evidence>
<name>A0A7Z1B0A9_9PSEU</name>
<reference evidence="2 3" key="1">
    <citation type="submission" date="2016-12" db="EMBL/GenBank/DDBJ databases">
        <title>The draft genome sequence of Actinophytocola xinjiangensis.</title>
        <authorList>
            <person name="Wang W."/>
            <person name="Yuan L."/>
        </authorList>
    </citation>
    <scope>NUCLEOTIDE SEQUENCE [LARGE SCALE GENOMIC DNA]</scope>
    <source>
        <strain evidence="2 3">CGMCC 4.4663</strain>
    </source>
</reference>
<accession>A0A7Z1B0A9</accession>
<evidence type="ECO:0000256" key="1">
    <source>
        <dbReference type="SAM" id="Phobius"/>
    </source>
</evidence>
<protein>
    <recommendedName>
        <fullName evidence="4">DUF1772 domain-containing protein</fullName>
    </recommendedName>
</protein>
<sequence>MTLVLLGSWLMLAAGGLFAGGILVVAVERTSLWRRMPVDQYAVDFRRSLARVDPMLPILGALTCVGALLYALNSVGRPATLTWVAVVLLGVIIVSSLVVAEPINARFRRRAEGDTPEGAARLRVVWRRFHYGRTILGLAAFGCIVGAVAQ</sequence>
<feature type="transmembrane region" description="Helical" evidence="1">
    <location>
        <begin position="6"/>
        <end position="27"/>
    </location>
</feature>
<keyword evidence="3" id="KW-1185">Reference proteome</keyword>
<comment type="caution">
    <text evidence="2">The sequence shown here is derived from an EMBL/GenBank/DDBJ whole genome shotgun (WGS) entry which is preliminary data.</text>
</comment>
<organism evidence="2 3">
    <name type="scientific">Actinophytocola xinjiangensis</name>
    <dbReference type="NCBI Taxonomy" id="485602"/>
    <lineage>
        <taxon>Bacteria</taxon>
        <taxon>Bacillati</taxon>
        <taxon>Actinomycetota</taxon>
        <taxon>Actinomycetes</taxon>
        <taxon>Pseudonocardiales</taxon>
        <taxon>Pseudonocardiaceae</taxon>
    </lineage>
</organism>
<feature type="transmembrane region" description="Helical" evidence="1">
    <location>
        <begin position="81"/>
        <end position="100"/>
    </location>
</feature>
<dbReference type="InterPro" id="IPR013901">
    <property type="entry name" value="Anthrone_oxy"/>
</dbReference>
<proteinExistence type="predicted"/>
<dbReference type="OrthoDB" id="4729288at2"/>
<dbReference type="Pfam" id="PF08592">
    <property type="entry name" value="Anthrone_oxy"/>
    <property type="match status" value="1"/>
</dbReference>
<gene>
    <name evidence="2" type="ORF">BLA60_09875</name>
</gene>
<dbReference type="Proteomes" id="UP000185696">
    <property type="component" value="Unassembled WGS sequence"/>
</dbReference>
<dbReference type="RefSeq" id="WP_075132472.1">
    <property type="nucleotide sequence ID" value="NZ_MSIF01000003.1"/>
</dbReference>
<feature type="transmembrane region" description="Helical" evidence="1">
    <location>
        <begin position="131"/>
        <end position="149"/>
    </location>
</feature>
<dbReference type="EMBL" id="MSIF01000003">
    <property type="protein sequence ID" value="OLF12281.1"/>
    <property type="molecule type" value="Genomic_DNA"/>
</dbReference>
<keyword evidence="1" id="KW-0472">Membrane</keyword>
<dbReference type="AlphaFoldDB" id="A0A7Z1B0A9"/>
<evidence type="ECO:0000313" key="3">
    <source>
        <dbReference type="Proteomes" id="UP000185696"/>
    </source>
</evidence>